<evidence type="ECO:0000256" key="5">
    <source>
        <dbReference type="ARBA" id="ARBA00023065"/>
    </source>
</evidence>
<evidence type="ECO:0000256" key="9">
    <source>
        <dbReference type="SAM" id="Phobius"/>
    </source>
</evidence>
<dbReference type="GO" id="GO:0005886">
    <property type="term" value="C:plasma membrane"/>
    <property type="evidence" value="ECO:0007669"/>
    <property type="project" value="TreeGrafter"/>
</dbReference>
<evidence type="ECO:0000256" key="1">
    <source>
        <dbReference type="ARBA" id="ARBA00004141"/>
    </source>
</evidence>
<feature type="transmembrane region" description="Helical" evidence="9">
    <location>
        <begin position="490"/>
        <end position="511"/>
    </location>
</feature>
<dbReference type="GO" id="GO:0051480">
    <property type="term" value="P:regulation of cytosolic calcium ion concentration"/>
    <property type="evidence" value="ECO:0007669"/>
    <property type="project" value="TreeGrafter"/>
</dbReference>
<accession>A0A3M6TPW6</accession>
<dbReference type="GO" id="GO:0070679">
    <property type="term" value="F:inositol 1,4,5 trisphosphate binding"/>
    <property type="evidence" value="ECO:0007669"/>
    <property type="project" value="TreeGrafter"/>
</dbReference>
<dbReference type="InterPro" id="IPR002153">
    <property type="entry name" value="TRPC_channel"/>
</dbReference>
<proteinExistence type="predicted"/>
<dbReference type="OMA" id="CCITIFL"/>
<dbReference type="PANTHER" id="PTHR10117:SF54">
    <property type="entry name" value="TRANSIENT RECEPTOR POTENTIAL-GAMMA PROTEIN"/>
    <property type="match status" value="1"/>
</dbReference>
<name>A0A3M6TPW6_POCDA</name>
<feature type="transmembrane region" description="Helical" evidence="9">
    <location>
        <begin position="400"/>
        <end position="420"/>
    </location>
</feature>
<feature type="region of interest" description="Disordered" evidence="8">
    <location>
        <begin position="624"/>
        <end position="651"/>
    </location>
</feature>
<gene>
    <name evidence="11" type="ORF">pdam_00001945</name>
</gene>
<evidence type="ECO:0000256" key="4">
    <source>
        <dbReference type="ARBA" id="ARBA00022989"/>
    </source>
</evidence>
<dbReference type="Proteomes" id="UP000275408">
    <property type="component" value="Unassembled WGS sequence"/>
</dbReference>
<dbReference type="GO" id="GO:0015279">
    <property type="term" value="F:store-operated calcium channel activity"/>
    <property type="evidence" value="ECO:0007669"/>
    <property type="project" value="TreeGrafter"/>
</dbReference>
<dbReference type="GO" id="GO:0034703">
    <property type="term" value="C:cation channel complex"/>
    <property type="evidence" value="ECO:0007669"/>
    <property type="project" value="TreeGrafter"/>
</dbReference>
<evidence type="ECO:0000313" key="11">
    <source>
        <dbReference type="EMBL" id="RMX43432.1"/>
    </source>
</evidence>
<dbReference type="EMBL" id="RCHS01003197">
    <property type="protein sequence ID" value="RMX43432.1"/>
    <property type="molecule type" value="Genomic_DNA"/>
</dbReference>
<comment type="subcellular location">
    <subcellularLocation>
        <location evidence="1">Membrane</location>
        <topology evidence="1">Multi-pass membrane protein</topology>
    </subcellularLocation>
</comment>
<dbReference type="PRINTS" id="PR01097">
    <property type="entry name" value="TRNSRECEPTRP"/>
</dbReference>
<evidence type="ECO:0000256" key="3">
    <source>
        <dbReference type="ARBA" id="ARBA00022692"/>
    </source>
</evidence>
<evidence type="ECO:0000256" key="7">
    <source>
        <dbReference type="ARBA" id="ARBA00023303"/>
    </source>
</evidence>
<dbReference type="PANTHER" id="PTHR10117">
    <property type="entry name" value="TRANSIENT RECEPTOR POTENTIAL CHANNEL"/>
    <property type="match status" value="1"/>
</dbReference>
<keyword evidence="2" id="KW-0813">Transport</keyword>
<keyword evidence="6 9" id="KW-0472">Membrane</keyword>
<evidence type="ECO:0000256" key="6">
    <source>
        <dbReference type="ARBA" id="ARBA00023136"/>
    </source>
</evidence>
<protein>
    <recommendedName>
        <fullName evidence="10">Ion transport domain-containing protein</fullName>
    </recommendedName>
</protein>
<evidence type="ECO:0000313" key="12">
    <source>
        <dbReference type="Proteomes" id="UP000275408"/>
    </source>
</evidence>
<evidence type="ECO:0000259" key="10">
    <source>
        <dbReference type="Pfam" id="PF00520"/>
    </source>
</evidence>
<sequence>MRRVKIVQQATDLLDFRRYKKTGRNEKGKGDCAEGVELKKSWKQNVSEGEKALKKLAADKVGNRSGQWTVDEIKSMVTVKNLCSCSDPISTAFKVNSNLRVLAKSYIENTETLNNLADQTEDFAVQLIDQVNGSEQLALQDVPGNVNRCASMLSGMTDKAIEYSQKKFVAHPLLYKRLQMRWNLGIPKVLKPREKFRPFLYLLILIDTILTPFLLPIIGYAFYHDQKERRVRSQEQRGKSRTGVKRSRWSIIDSYLNYLTSPFVLFIKDKLTQVVFIAFHCIVCTSDSQIAITYEEYIIFFFFCGMILSEFQQYKRSQLKYFKDMWNYVDVLTLFIYILIVLTRIATIIRGGETYDNDLLETANILYGVNTMLLVLRFSSILEVNSFVGPLQLALFRMILDLLTILMQFAFVVAAFSLAITKVFNADLSKLGYGANDTSGETYLAPYCDQAGALECLYKTSGHLIWSVFGLTDLNKLNTNDSLAFLVTRGLYLVFLILTVIMLINMLVALLSKTYDNITNNAEVEWKFSRAVVENQYRNLHSIVVPFNLLSVPVALLYIRLHGNPREEDAKDRRKQYKNFYRERLFPLLTKRYLEKYGGAFPLSVDDKIDLIMQNLKISPLNEENNARSVGEGDLDNFPVPENSQMPTSSTKFTKFTAPINDV</sequence>
<keyword evidence="5" id="KW-0406">Ion transport</keyword>
<dbReference type="AlphaFoldDB" id="A0A3M6TPW6"/>
<dbReference type="OrthoDB" id="5962186at2759"/>
<keyword evidence="3 9" id="KW-0812">Transmembrane</keyword>
<dbReference type="Pfam" id="PF00520">
    <property type="entry name" value="Ion_trans"/>
    <property type="match status" value="1"/>
</dbReference>
<feature type="transmembrane region" description="Helical" evidence="9">
    <location>
        <begin position="326"/>
        <end position="345"/>
    </location>
</feature>
<dbReference type="InterPro" id="IPR005821">
    <property type="entry name" value="Ion_trans_dom"/>
</dbReference>
<evidence type="ECO:0000256" key="8">
    <source>
        <dbReference type="SAM" id="MobiDB-lite"/>
    </source>
</evidence>
<keyword evidence="7" id="KW-0407">Ion channel</keyword>
<evidence type="ECO:0000256" key="2">
    <source>
        <dbReference type="ARBA" id="ARBA00022448"/>
    </source>
</evidence>
<feature type="domain" description="Ion transport" evidence="10">
    <location>
        <begin position="271"/>
        <end position="522"/>
    </location>
</feature>
<feature type="compositionally biased region" description="Polar residues" evidence="8">
    <location>
        <begin position="642"/>
        <end position="651"/>
    </location>
</feature>
<comment type="caution">
    <text evidence="11">The sequence shown here is derived from an EMBL/GenBank/DDBJ whole genome shotgun (WGS) entry which is preliminary data.</text>
</comment>
<organism evidence="11 12">
    <name type="scientific">Pocillopora damicornis</name>
    <name type="common">Cauliflower coral</name>
    <name type="synonym">Millepora damicornis</name>
    <dbReference type="NCBI Taxonomy" id="46731"/>
    <lineage>
        <taxon>Eukaryota</taxon>
        <taxon>Metazoa</taxon>
        <taxon>Cnidaria</taxon>
        <taxon>Anthozoa</taxon>
        <taxon>Hexacorallia</taxon>
        <taxon>Scleractinia</taxon>
        <taxon>Astrocoeniina</taxon>
        <taxon>Pocilloporidae</taxon>
        <taxon>Pocillopora</taxon>
    </lineage>
</organism>
<keyword evidence="4 9" id="KW-1133">Transmembrane helix</keyword>
<reference evidence="11 12" key="1">
    <citation type="journal article" date="2018" name="Sci. Rep.">
        <title>Comparative analysis of the Pocillopora damicornis genome highlights role of immune system in coral evolution.</title>
        <authorList>
            <person name="Cunning R."/>
            <person name="Bay R.A."/>
            <person name="Gillette P."/>
            <person name="Baker A.C."/>
            <person name="Traylor-Knowles N."/>
        </authorList>
    </citation>
    <scope>NUCLEOTIDE SEQUENCE [LARGE SCALE GENOMIC DNA]</scope>
    <source>
        <strain evidence="11">RSMAS</strain>
        <tissue evidence="11">Whole animal</tissue>
    </source>
</reference>
<feature type="transmembrane region" description="Helical" evidence="9">
    <location>
        <begin position="199"/>
        <end position="223"/>
    </location>
</feature>
<keyword evidence="12" id="KW-1185">Reference proteome</keyword>